<keyword evidence="2" id="KW-1185">Reference proteome</keyword>
<accession>A0ABS4G4P3</accession>
<gene>
    <name evidence="1" type="ORF">J2Z34_002014</name>
</gene>
<dbReference type="EMBL" id="JAGGKC010000016">
    <property type="protein sequence ID" value="MBP1919525.1"/>
    <property type="molecule type" value="Genomic_DNA"/>
</dbReference>
<evidence type="ECO:0000313" key="1">
    <source>
        <dbReference type="EMBL" id="MBP1919525.1"/>
    </source>
</evidence>
<evidence type="ECO:0000313" key="2">
    <source>
        <dbReference type="Proteomes" id="UP001519271"/>
    </source>
</evidence>
<sequence length="243" mass="27439">MLSDILRLDKYKNIALVGAGGKTTLIYRLLDNIRPNRKILVSSTTMFKEPHESRYDFIDYSYKEDYSFDAMSGNGIYIVCNGRTPDNFLIGLGRDEVARLSSNFDNSVIECDYSMGRPLKGFRLSEAGVPESTDVTVGVLDIEALGLEVKSDNVFHLDRFIEVTGSRIYSMVTLENLKSIVDNPEGLFLGASGKKVLFINKVEKHIDFELMKRLVDIIDKDRLDMVIAGSLFYDRYNILYGGI</sequence>
<dbReference type="RefSeq" id="WP_209459727.1">
    <property type="nucleotide sequence ID" value="NZ_JAGGKC010000016.1"/>
</dbReference>
<dbReference type="NCBIfam" id="TIGR03172">
    <property type="entry name" value="selenium cofactor biosynthesis protein YqeC"/>
    <property type="match status" value="1"/>
</dbReference>
<dbReference type="Proteomes" id="UP001519271">
    <property type="component" value="Unassembled WGS sequence"/>
</dbReference>
<comment type="caution">
    <text evidence="1">The sequence shown here is derived from an EMBL/GenBank/DDBJ whole genome shotgun (WGS) entry which is preliminary data.</text>
</comment>
<organism evidence="1 2">
    <name type="scientific">Youngiibacter multivorans</name>
    <dbReference type="NCBI Taxonomy" id="937251"/>
    <lineage>
        <taxon>Bacteria</taxon>
        <taxon>Bacillati</taxon>
        <taxon>Bacillota</taxon>
        <taxon>Clostridia</taxon>
        <taxon>Eubacteriales</taxon>
        <taxon>Clostridiaceae</taxon>
        <taxon>Youngiibacter</taxon>
    </lineage>
</organism>
<reference evidence="1 2" key="1">
    <citation type="submission" date="2021-03" db="EMBL/GenBank/DDBJ databases">
        <title>Genomic Encyclopedia of Type Strains, Phase IV (KMG-IV): sequencing the most valuable type-strain genomes for metagenomic binning, comparative biology and taxonomic classification.</title>
        <authorList>
            <person name="Goeker M."/>
        </authorList>
    </citation>
    <scope>NUCLEOTIDE SEQUENCE [LARGE SCALE GENOMIC DNA]</scope>
    <source>
        <strain evidence="1 2">DSM 6139</strain>
    </source>
</reference>
<name>A0ABS4G4P3_9CLOT</name>
<protein>
    <submittedName>
        <fullName evidence="1">Selenium-dependent hydroxylase accessory protein YqeC</fullName>
    </submittedName>
</protein>
<proteinExistence type="predicted"/>
<dbReference type="Pfam" id="PF19842">
    <property type="entry name" value="YqeC"/>
    <property type="match status" value="1"/>
</dbReference>
<dbReference type="InterPro" id="IPR017587">
    <property type="entry name" value="YqeC"/>
</dbReference>